<organism evidence="3 4">
    <name type="scientific">Leptolyngbya foveolarum</name>
    <dbReference type="NCBI Taxonomy" id="47253"/>
    <lineage>
        <taxon>Bacteria</taxon>
        <taxon>Bacillati</taxon>
        <taxon>Cyanobacteriota</taxon>
        <taxon>Cyanophyceae</taxon>
        <taxon>Leptolyngbyales</taxon>
        <taxon>Leptolyngbyaceae</taxon>
        <taxon>Leptolyngbya group</taxon>
        <taxon>Leptolyngbya</taxon>
    </lineage>
</organism>
<evidence type="ECO:0000313" key="4">
    <source>
        <dbReference type="Proteomes" id="UP000249354"/>
    </source>
</evidence>
<feature type="transmembrane region" description="Helical" evidence="1">
    <location>
        <begin position="55"/>
        <end position="73"/>
    </location>
</feature>
<dbReference type="Pfam" id="PF02517">
    <property type="entry name" value="Rce1-like"/>
    <property type="match status" value="1"/>
</dbReference>
<dbReference type="EMBL" id="QBMC01000148">
    <property type="protein sequence ID" value="PZO12480.1"/>
    <property type="molecule type" value="Genomic_DNA"/>
</dbReference>
<reference evidence="3 4" key="2">
    <citation type="submission" date="2018-06" db="EMBL/GenBank/DDBJ databases">
        <title>Metagenomic assembly of (sub)arctic Cyanobacteria and their associated microbiome from non-axenic cultures.</title>
        <authorList>
            <person name="Baurain D."/>
        </authorList>
    </citation>
    <scope>NUCLEOTIDE SEQUENCE [LARGE SCALE GENOMIC DNA]</scope>
    <source>
        <strain evidence="3">ULC129bin1</strain>
    </source>
</reference>
<feature type="transmembrane region" description="Helical" evidence="1">
    <location>
        <begin position="131"/>
        <end position="148"/>
    </location>
</feature>
<dbReference type="GO" id="GO:0008237">
    <property type="term" value="F:metallopeptidase activity"/>
    <property type="evidence" value="ECO:0007669"/>
    <property type="project" value="UniProtKB-KW"/>
</dbReference>
<dbReference type="InterPro" id="IPR003675">
    <property type="entry name" value="Rce1/LyrA-like_dom"/>
</dbReference>
<feature type="transmembrane region" description="Helical" evidence="1">
    <location>
        <begin position="22"/>
        <end position="43"/>
    </location>
</feature>
<reference evidence="4" key="1">
    <citation type="submission" date="2018-04" db="EMBL/GenBank/DDBJ databases">
        <authorList>
            <person name="Cornet L."/>
        </authorList>
    </citation>
    <scope>NUCLEOTIDE SEQUENCE [LARGE SCALE GENOMIC DNA]</scope>
</reference>
<name>A0A2W4U0B9_9CYAN</name>
<keyword evidence="1" id="KW-0472">Membrane</keyword>
<evidence type="ECO:0000256" key="1">
    <source>
        <dbReference type="SAM" id="Phobius"/>
    </source>
</evidence>
<keyword evidence="3" id="KW-0378">Hydrolase</keyword>
<dbReference type="GO" id="GO:0080120">
    <property type="term" value="P:CAAX-box protein maturation"/>
    <property type="evidence" value="ECO:0007669"/>
    <property type="project" value="UniProtKB-ARBA"/>
</dbReference>
<gene>
    <name evidence="3" type="ORF">DCF25_17570</name>
</gene>
<keyword evidence="3" id="KW-0482">Metalloprotease</keyword>
<dbReference type="GO" id="GO:0004175">
    <property type="term" value="F:endopeptidase activity"/>
    <property type="evidence" value="ECO:0007669"/>
    <property type="project" value="UniProtKB-ARBA"/>
</dbReference>
<keyword evidence="1" id="KW-1133">Transmembrane helix</keyword>
<accession>A0A2W4U0B9</accession>
<feature type="transmembrane region" description="Helical" evidence="1">
    <location>
        <begin position="236"/>
        <end position="257"/>
    </location>
</feature>
<dbReference type="GO" id="GO:0006508">
    <property type="term" value="P:proteolysis"/>
    <property type="evidence" value="ECO:0007669"/>
    <property type="project" value="UniProtKB-KW"/>
</dbReference>
<comment type="caution">
    <text evidence="3">The sequence shown here is derived from an EMBL/GenBank/DDBJ whole genome shotgun (WGS) entry which is preliminary data.</text>
</comment>
<feature type="transmembrane region" description="Helical" evidence="1">
    <location>
        <begin position="169"/>
        <end position="188"/>
    </location>
</feature>
<proteinExistence type="predicted"/>
<feature type="transmembrane region" description="Helical" evidence="1">
    <location>
        <begin position="194"/>
        <end position="210"/>
    </location>
</feature>
<feature type="domain" description="CAAX prenyl protease 2/Lysostaphin resistance protein A-like" evidence="2">
    <location>
        <begin position="134"/>
        <end position="213"/>
    </location>
</feature>
<dbReference type="AlphaFoldDB" id="A0A2W4U0B9"/>
<dbReference type="PANTHER" id="PTHR43592:SF20">
    <property type="entry name" value="ALPHA_BETA-HYDROLASES SUPERFAMILY PROTEIN"/>
    <property type="match status" value="1"/>
</dbReference>
<feature type="transmembrane region" description="Helical" evidence="1">
    <location>
        <begin position="98"/>
        <end position="119"/>
    </location>
</feature>
<dbReference type="PANTHER" id="PTHR43592">
    <property type="entry name" value="CAAX AMINO TERMINAL PROTEASE"/>
    <property type="match status" value="1"/>
</dbReference>
<feature type="transmembrane region" description="Helical" evidence="1">
    <location>
        <begin position="277"/>
        <end position="294"/>
    </location>
</feature>
<sequence>MLANKGVQLESWIKRRGAWGRIFSYLLLLAITLAPIVLPIYWLGAVTDQSNIAEIVALALIYIGFLIGLPFWGKRIHGWPHPFSRYGLSLRLQTARDLLLAMLIGMLGVFALFGLQTLLGWAEPAVPSHRFSRFVVEGLIMALAVGFAEEMLFRGWLLGELEADYGSKPALWMCALFFAAMHFIKPWAEIVRTFPQFLGLVVLGLALVWARRSPTGRPVAKVTHSAKLSNRARPRLGYPIGLHAGLIYGYYLVNVGGLSKYTGEAPEWITGIDNNPLAGLLGLVLLGAIAYAFSKTANPKAN</sequence>
<keyword evidence="3" id="KW-0645">Protease</keyword>
<keyword evidence="1" id="KW-0812">Transmembrane</keyword>
<dbReference type="Proteomes" id="UP000249354">
    <property type="component" value="Unassembled WGS sequence"/>
</dbReference>
<evidence type="ECO:0000313" key="3">
    <source>
        <dbReference type="EMBL" id="PZO12480.1"/>
    </source>
</evidence>
<evidence type="ECO:0000259" key="2">
    <source>
        <dbReference type="Pfam" id="PF02517"/>
    </source>
</evidence>
<protein>
    <submittedName>
        <fullName evidence="3">CPBP family intramembrane metalloprotease</fullName>
    </submittedName>
</protein>